<dbReference type="KEGG" id="salo:EF888_06530"/>
<dbReference type="EMBL" id="QGGV01000008">
    <property type="protein sequence ID" value="PWK55269.1"/>
    <property type="molecule type" value="Genomic_DNA"/>
</dbReference>
<dbReference type="Proteomes" id="UP000245390">
    <property type="component" value="Unassembled WGS sequence"/>
</dbReference>
<organism evidence="1 2">
    <name type="scientific">Silicimonas algicola</name>
    <dbReference type="NCBI Taxonomy" id="1826607"/>
    <lineage>
        <taxon>Bacteria</taxon>
        <taxon>Pseudomonadati</taxon>
        <taxon>Pseudomonadota</taxon>
        <taxon>Alphaproteobacteria</taxon>
        <taxon>Rhodobacterales</taxon>
        <taxon>Paracoccaceae</taxon>
    </lineage>
</organism>
<keyword evidence="2" id="KW-1185">Reference proteome</keyword>
<dbReference type="RefSeq" id="WP_109760264.1">
    <property type="nucleotide sequence ID" value="NZ_CP034588.1"/>
</dbReference>
<reference evidence="1 2" key="1">
    <citation type="submission" date="2018-05" db="EMBL/GenBank/DDBJ databases">
        <title>Genomic Encyclopedia of Type Strains, Phase IV (KMG-IV): sequencing the most valuable type-strain genomes for metagenomic binning, comparative biology and taxonomic classification.</title>
        <authorList>
            <person name="Goeker M."/>
        </authorList>
    </citation>
    <scope>NUCLEOTIDE SEQUENCE [LARGE SCALE GENOMIC DNA]</scope>
    <source>
        <strain evidence="1 2">DSM 103371</strain>
    </source>
</reference>
<evidence type="ECO:0000313" key="2">
    <source>
        <dbReference type="Proteomes" id="UP000245390"/>
    </source>
</evidence>
<accession>A0A316G336</accession>
<comment type="caution">
    <text evidence="1">The sequence shown here is derived from an EMBL/GenBank/DDBJ whole genome shotgun (WGS) entry which is preliminary data.</text>
</comment>
<name>A0A316G336_9RHOB</name>
<dbReference type="AlphaFoldDB" id="A0A316G336"/>
<evidence type="ECO:0000313" key="1">
    <source>
        <dbReference type="EMBL" id="PWK55269.1"/>
    </source>
</evidence>
<sequence length="132" mass="14075">MYDDLSVPQRAALLCGMRGALGLELGDEGPLGPLGAFAEAVAFSDDLPAVLMLAEAIDTEIRLFNVPHCYVNADALRKKHGGAATVLALRIAGCQSVARGTVTVWRKGDAGQNDPTLTLDGDLLSQWIRHYQ</sequence>
<gene>
    <name evidence="1" type="ORF">C8D95_108148</name>
</gene>
<protein>
    <submittedName>
        <fullName evidence="1">Uncharacterized protein</fullName>
    </submittedName>
</protein>
<proteinExistence type="predicted"/>